<dbReference type="RefSeq" id="WP_137195230.1">
    <property type="nucleotide sequence ID" value="NZ_CP039965.1"/>
</dbReference>
<organism evidence="1 2">
    <name type="scientific">Pseudorhodobacter turbinis</name>
    <dbReference type="NCBI Taxonomy" id="2500533"/>
    <lineage>
        <taxon>Bacteria</taxon>
        <taxon>Pseudomonadati</taxon>
        <taxon>Pseudomonadota</taxon>
        <taxon>Alphaproteobacteria</taxon>
        <taxon>Rhodobacterales</taxon>
        <taxon>Paracoccaceae</taxon>
        <taxon>Pseudorhodobacter</taxon>
    </lineage>
</organism>
<geneLocation type="plasmid" evidence="1 2">
    <name>unnamed1</name>
</geneLocation>
<evidence type="ECO:0000313" key="2">
    <source>
        <dbReference type="Proteomes" id="UP000298631"/>
    </source>
</evidence>
<gene>
    <name evidence="1" type="ORF">EOK75_17125</name>
</gene>
<dbReference type="KEGG" id="pseb:EOK75_17125"/>
<evidence type="ECO:0000313" key="1">
    <source>
        <dbReference type="EMBL" id="QCO57436.1"/>
    </source>
</evidence>
<accession>A0A4P8EK49</accession>
<reference evidence="1 2" key="1">
    <citation type="submission" date="2019-05" db="EMBL/GenBank/DDBJ databases">
        <title>Pseudorhodobacter turbinis sp. nov., isolated from the gut of the Korean turban shell.</title>
        <authorList>
            <person name="Jeong Y.-S."/>
            <person name="Kang W.-R."/>
            <person name="Bae J.-W."/>
        </authorList>
    </citation>
    <scope>NUCLEOTIDE SEQUENCE [LARGE SCALE GENOMIC DNA]</scope>
    <source>
        <strain evidence="1 2">S12M18</strain>
        <plasmid evidence="1 2">unnamed1</plasmid>
    </source>
</reference>
<proteinExistence type="predicted"/>
<dbReference type="AlphaFoldDB" id="A0A4P8EK49"/>
<protein>
    <submittedName>
        <fullName evidence="1">Uncharacterized protein</fullName>
    </submittedName>
</protein>
<sequence length="107" mass="11742">MSYGTQIRSIGLENGTLEEMQTARMVRVLECRAWSGSVTVSEYDADEGFFFASQIGTSGGTFAALVPRMVFNNTTKVFSWSDGGIGNLNDGTWSRNFNVMFFSSIPS</sequence>
<keyword evidence="1" id="KW-0614">Plasmid</keyword>
<name>A0A4P8EK49_9RHOB</name>
<dbReference type="Proteomes" id="UP000298631">
    <property type="component" value="Plasmid unnamed1"/>
</dbReference>
<keyword evidence="2" id="KW-1185">Reference proteome</keyword>
<dbReference type="EMBL" id="CP039965">
    <property type="protein sequence ID" value="QCO57436.1"/>
    <property type="molecule type" value="Genomic_DNA"/>
</dbReference>